<accession>A0A7X9XBE2</accession>
<dbReference type="EMBL" id="JABANE010000070">
    <property type="protein sequence ID" value="NME70646.1"/>
    <property type="molecule type" value="Genomic_DNA"/>
</dbReference>
<keyword evidence="2" id="KW-0378">Hydrolase</keyword>
<dbReference type="PANTHER" id="PTHR42977">
    <property type="entry name" value="HYDROLASE-RELATED"/>
    <property type="match status" value="1"/>
</dbReference>
<comment type="caution">
    <text evidence="2">The sequence shown here is derived from an EMBL/GenBank/DDBJ whole genome shotgun (WGS) entry which is preliminary data.</text>
</comment>
<gene>
    <name evidence="2" type="ORF">HHU12_21900</name>
</gene>
<name>A0A7X9XBE2_9BACT</name>
<dbReference type="AlphaFoldDB" id="A0A7X9XBE2"/>
<reference evidence="2 3" key="1">
    <citation type="submission" date="2020-04" db="EMBL/GenBank/DDBJ databases">
        <title>Flammeovirga sp. SR4, a novel species isolated from seawater.</title>
        <authorList>
            <person name="Wang X."/>
        </authorList>
    </citation>
    <scope>NUCLEOTIDE SEQUENCE [LARGE SCALE GENOMIC DNA]</scope>
    <source>
        <strain evidence="2 3">ATCC 23126</strain>
    </source>
</reference>
<dbReference type="InterPro" id="IPR051340">
    <property type="entry name" value="Haloalkane_dehalogenase"/>
</dbReference>
<dbReference type="InterPro" id="IPR029058">
    <property type="entry name" value="AB_hydrolase_fold"/>
</dbReference>
<feature type="domain" description="AB hydrolase-1" evidence="1">
    <location>
        <begin position="2"/>
        <end position="233"/>
    </location>
</feature>
<dbReference type="GO" id="GO:0004301">
    <property type="term" value="F:epoxide hydrolase activity"/>
    <property type="evidence" value="ECO:0007669"/>
    <property type="project" value="TreeGrafter"/>
</dbReference>
<keyword evidence="3" id="KW-1185">Reference proteome</keyword>
<dbReference type="SUPFAM" id="SSF53474">
    <property type="entry name" value="alpha/beta-Hydrolases"/>
    <property type="match status" value="1"/>
</dbReference>
<dbReference type="Proteomes" id="UP000576082">
    <property type="component" value="Unassembled WGS sequence"/>
</dbReference>
<sequence>MPGYPTNRNTFDELIPMLASHYYVIVPDHSNTRWYAKFDPEKTPFTFSLITDYLEYFLKELKIDNYTLYIQNSSFHIGLQLMERDPDKIEALIIQNSELYIDALPENRQALYKNTGSDSSNAYMDYVWTLSGENADILSKDITPLDSTTYDIGLWQQYLEFVQTEKQKLIMMQLLNDYNKLAQRFPDWQQMLKEKQPKTLVIWGNNDSDPNFEGANSFKKDLPDAELLLIKSGKFSNKLFNVEVASKVLNFLQRNSGRLDDGENIKPYLDAL</sequence>
<proteinExistence type="predicted"/>
<dbReference type="Pfam" id="PF00561">
    <property type="entry name" value="Abhydrolase_1"/>
    <property type="match status" value="1"/>
</dbReference>
<dbReference type="InterPro" id="IPR000073">
    <property type="entry name" value="AB_hydrolase_1"/>
</dbReference>
<dbReference type="PANTHER" id="PTHR42977:SF1">
    <property type="entry name" value="BLR6576 PROTEIN"/>
    <property type="match status" value="1"/>
</dbReference>
<evidence type="ECO:0000259" key="1">
    <source>
        <dbReference type="Pfam" id="PF00561"/>
    </source>
</evidence>
<evidence type="ECO:0000313" key="3">
    <source>
        <dbReference type="Proteomes" id="UP000576082"/>
    </source>
</evidence>
<protein>
    <submittedName>
        <fullName evidence="2">Alpha/beta hydrolase</fullName>
    </submittedName>
</protein>
<dbReference type="Gene3D" id="3.40.50.1820">
    <property type="entry name" value="alpha/beta hydrolase"/>
    <property type="match status" value="1"/>
</dbReference>
<organism evidence="2 3">
    <name type="scientific">Flammeovirga aprica JL-4</name>
    <dbReference type="NCBI Taxonomy" id="694437"/>
    <lineage>
        <taxon>Bacteria</taxon>
        <taxon>Pseudomonadati</taxon>
        <taxon>Bacteroidota</taxon>
        <taxon>Cytophagia</taxon>
        <taxon>Cytophagales</taxon>
        <taxon>Flammeovirgaceae</taxon>
        <taxon>Flammeovirga</taxon>
    </lineage>
</organism>
<evidence type="ECO:0000313" key="2">
    <source>
        <dbReference type="EMBL" id="NME70646.1"/>
    </source>
</evidence>